<evidence type="ECO:0000256" key="4">
    <source>
        <dbReference type="ARBA" id="ARBA00022801"/>
    </source>
</evidence>
<dbReference type="AlphaFoldDB" id="A0A3G3JWE9"/>
<keyword evidence="5 9" id="KW-0326">Glycosidase</keyword>
<dbReference type="PANTHER" id="PTHR30480">
    <property type="entry name" value="BETA-HEXOSAMINIDASE-RELATED"/>
    <property type="match status" value="1"/>
</dbReference>
<dbReference type="GO" id="GO:0005975">
    <property type="term" value="P:carbohydrate metabolic process"/>
    <property type="evidence" value="ECO:0007669"/>
    <property type="project" value="InterPro"/>
</dbReference>
<evidence type="ECO:0000313" key="9">
    <source>
        <dbReference type="EMBL" id="AYQ71829.1"/>
    </source>
</evidence>
<feature type="compositionally biased region" description="Low complexity" evidence="6">
    <location>
        <begin position="59"/>
        <end position="68"/>
    </location>
</feature>
<protein>
    <recommendedName>
        <fullName evidence="3">beta-N-acetylhexosaminidase</fullName>
        <ecNumber evidence="3">3.2.1.52</ecNumber>
    </recommendedName>
</protein>
<comment type="similarity">
    <text evidence="2">Belongs to the glycosyl hydrolase 3 family.</text>
</comment>
<dbReference type="Proteomes" id="UP000269097">
    <property type="component" value="Chromosome"/>
</dbReference>
<dbReference type="NCBIfam" id="NF003740">
    <property type="entry name" value="PRK05337.1"/>
    <property type="match status" value="1"/>
</dbReference>
<dbReference type="InterPro" id="IPR036962">
    <property type="entry name" value="Glyco_hydro_3_N_sf"/>
</dbReference>
<evidence type="ECO:0000259" key="8">
    <source>
        <dbReference type="Pfam" id="PF00933"/>
    </source>
</evidence>
<dbReference type="GO" id="GO:0009254">
    <property type="term" value="P:peptidoglycan turnover"/>
    <property type="evidence" value="ECO:0007669"/>
    <property type="project" value="TreeGrafter"/>
</dbReference>
<dbReference type="PANTHER" id="PTHR30480:SF13">
    <property type="entry name" value="BETA-HEXOSAMINIDASE"/>
    <property type="match status" value="1"/>
</dbReference>
<dbReference type="RefSeq" id="WP_123039891.1">
    <property type="nucleotide sequence ID" value="NZ_CP033433.1"/>
</dbReference>
<dbReference type="SUPFAM" id="SSF51445">
    <property type="entry name" value="(Trans)glycosidases"/>
    <property type="match status" value="1"/>
</dbReference>
<dbReference type="KEGG" id="coh:EAV92_04135"/>
<feature type="domain" description="Glycoside hydrolase family 3 N-terminal" evidence="8">
    <location>
        <begin position="87"/>
        <end position="409"/>
    </location>
</feature>
<dbReference type="InterPro" id="IPR017853">
    <property type="entry name" value="GH"/>
</dbReference>
<feature type="compositionally biased region" description="Pro residues" evidence="6">
    <location>
        <begin position="45"/>
        <end position="58"/>
    </location>
</feature>
<keyword evidence="4 9" id="KW-0378">Hydrolase</keyword>
<reference evidence="9 10" key="1">
    <citation type="submission" date="2018-10" db="EMBL/GenBank/DDBJ databases">
        <title>Genome Sequence of Cohnella sp.</title>
        <authorList>
            <person name="Srinivasan S."/>
            <person name="Kim M.K."/>
        </authorList>
    </citation>
    <scope>NUCLEOTIDE SEQUENCE [LARGE SCALE GENOMIC DNA]</scope>
    <source>
        <strain evidence="9 10">18JY8-7</strain>
    </source>
</reference>
<proteinExistence type="inferred from homology"/>
<dbReference type="InterPro" id="IPR050226">
    <property type="entry name" value="NagZ_Beta-hexosaminidase"/>
</dbReference>
<sequence>MKRTGWIGILTVMALLAGSCGMKTPASPPPVQETSSNTAGSTQPPSVPASPPGSPSPSQPQYSPSASPSPSPSEKDPVAEKLASMSLEEKVGQMVLAGVEGTVLDAVAAKMIARDHVGGIILFKNNLSGGIGSSVKLLNALKKANRGNPAPLFLSVDQEGGRVSRLPPSFEPMPANAVVGRTGDPKLAKRMGSLIARQLKLLGFNVDFAPVLDVNSNPKNPVIGDRSFGNTAALVSRMGTAEMEGIRGDGVIPVVKHFPGHGDTAVDSHLDLPVVRKTAAEVAKMEWIPFQKAIHDGADAVMVAHILFPRIDPDAPASLSKVIIGQQLRGKLGFDGVVITDDLTMGAIAKHYGIAEAALKSVEAGSDILLVAHGYDTEHGVYEALLKAVRDGRITEDRINRSVERILKLKRKYALSDGAVAVPKTSDLPNSAIRQWLADVNAATKAKK</sequence>
<organism evidence="9 10">
    <name type="scientific">Cohnella candidum</name>
    <dbReference type="NCBI Taxonomy" id="2674991"/>
    <lineage>
        <taxon>Bacteria</taxon>
        <taxon>Bacillati</taxon>
        <taxon>Bacillota</taxon>
        <taxon>Bacilli</taxon>
        <taxon>Bacillales</taxon>
        <taxon>Paenibacillaceae</taxon>
        <taxon>Cohnella</taxon>
    </lineage>
</organism>
<keyword evidence="10" id="KW-1185">Reference proteome</keyword>
<evidence type="ECO:0000256" key="7">
    <source>
        <dbReference type="SAM" id="SignalP"/>
    </source>
</evidence>
<dbReference type="PROSITE" id="PS51257">
    <property type="entry name" value="PROKAR_LIPOPROTEIN"/>
    <property type="match status" value="1"/>
</dbReference>
<evidence type="ECO:0000256" key="1">
    <source>
        <dbReference type="ARBA" id="ARBA00001231"/>
    </source>
</evidence>
<feature type="chain" id="PRO_5038500807" description="beta-N-acetylhexosaminidase" evidence="7">
    <location>
        <begin position="18"/>
        <end position="448"/>
    </location>
</feature>
<feature type="signal peptide" evidence="7">
    <location>
        <begin position="1"/>
        <end position="17"/>
    </location>
</feature>
<evidence type="ECO:0000256" key="2">
    <source>
        <dbReference type="ARBA" id="ARBA00005336"/>
    </source>
</evidence>
<comment type="catalytic activity">
    <reaction evidence="1">
        <text>Hydrolysis of terminal non-reducing N-acetyl-D-hexosamine residues in N-acetyl-beta-D-hexosaminides.</text>
        <dbReference type="EC" id="3.2.1.52"/>
    </reaction>
</comment>
<dbReference type="Gene3D" id="3.20.20.300">
    <property type="entry name" value="Glycoside hydrolase, family 3, N-terminal domain"/>
    <property type="match status" value="1"/>
</dbReference>
<evidence type="ECO:0000256" key="3">
    <source>
        <dbReference type="ARBA" id="ARBA00012663"/>
    </source>
</evidence>
<keyword evidence="7" id="KW-0732">Signal</keyword>
<evidence type="ECO:0000256" key="6">
    <source>
        <dbReference type="SAM" id="MobiDB-lite"/>
    </source>
</evidence>
<accession>A0A3G3JWE9</accession>
<name>A0A3G3JWE9_9BACL</name>
<dbReference type="InterPro" id="IPR001764">
    <property type="entry name" value="Glyco_hydro_3_N"/>
</dbReference>
<feature type="region of interest" description="Disordered" evidence="6">
    <location>
        <begin position="23"/>
        <end position="80"/>
    </location>
</feature>
<dbReference type="Pfam" id="PF00933">
    <property type="entry name" value="Glyco_hydro_3"/>
    <property type="match status" value="1"/>
</dbReference>
<dbReference type="EC" id="3.2.1.52" evidence="3"/>
<evidence type="ECO:0000313" key="10">
    <source>
        <dbReference type="Proteomes" id="UP000269097"/>
    </source>
</evidence>
<dbReference type="GO" id="GO:0004563">
    <property type="term" value="F:beta-N-acetylhexosaminidase activity"/>
    <property type="evidence" value="ECO:0007669"/>
    <property type="project" value="UniProtKB-EC"/>
</dbReference>
<dbReference type="EMBL" id="CP033433">
    <property type="protein sequence ID" value="AYQ71829.1"/>
    <property type="molecule type" value="Genomic_DNA"/>
</dbReference>
<evidence type="ECO:0000256" key="5">
    <source>
        <dbReference type="ARBA" id="ARBA00023295"/>
    </source>
</evidence>
<gene>
    <name evidence="9" type="ORF">EAV92_04135</name>
</gene>